<feature type="compositionally biased region" description="Basic and acidic residues" evidence="1">
    <location>
        <begin position="177"/>
        <end position="194"/>
    </location>
</feature>
<organism evidence="2 3">
    <name type="scientific">Thermomonospora echinospora</name>
    <dbReference type="NCBI Taxonomy" id="1992"/>
    <lineage>
        <taxon>Bacteria</taxon>
        <taxon>Bacillati</taxon>
        <taxon>Actinomycetota</taxon>
        <taxon>Actinomycetes</taxon>
        <taxon>Streptosporangiales</taxon>
        <taxon>Thermomonosporaceae</taxon>
        <taxon>Thermomonospora</taxon>
    </lineage>
</organism>
<dbReference type="AlphaFoldDB" id="A0A1H5YTL0"/>
<feature type="compositionally biased region" description="Basic and acidic residues" evidence="1">
    <location>
        <begin position="107"/>
        <end position="125"/>
    </location>
</feature>
<feature type="region of interest" description="Disordered" evidence="1">
    <location>
        <begin position="74"/>
        <end position="220"/>
    </location>
</feature>
<proteinExistence type="predicted"/>
<evidence type="ECO:0000256" key="1">
    <source>
        <dbReference type="SAM" id="MobiDB-lite"/>
    </source>
</evidence>
<protein>
    <submittedName>
        <fullName evidence="2">Uncharacterized protein</fullName>
    </submittedName>
</protein>
<feature type="compositionally biased region" description="Gly residues" evidence="1">
    <location>
        <begin position="211"/>
        <end position="220"/>
    </location>
</feature>
<gene>
    <name evidence="2" type="ORF">SAMN04489712_104161</name>
</gene>
<reference evidence="3" key="1">
    <citation type="submission" date="2016-10" db="EMBL/GenBank/DDBJ databases">
        <authorList>
            <person name="Varghese N."/>
            <person name="Submissions S."/>
        </authorList>
    </citation>
    <scope>NUCLEOTIDE SEQUENCE [LARGE SCALE GENOMIC DNA]</scope>
    <source>
        <strain evidence="3">DSM 43163</strain>
    </source>
</reference>
<sequence>MTHGLARVRTVSVRSLRVVAAHPMIRRLLVLGGLVVTGWLLGGLAGTAHADVSSPCSAFSGEVRKPAAVKRVFPAAPPSGLPDRPRTAEGGPALPDPRVLGRIGDLLSERLPEVVDPPGGRERTEPGPSGRTVPADPGDESPRREHDRDTGADDTARIGFSGPGTTLGTGTLTDGGPRADEDRTSRGLTDEDHPPMGGDWLPPAAESASAGVGGPLGGYLGQAVQAERPAPVPFSRPGVDAPVVRTAVDEPFFAPD</sequence>
<keyword evidence="3" id="KW-1185">Reference proteome</keyword>
<dbReference type="Proteomes" id="UP000236723">
    <property type="component" value="Unassembled WGS sequence"/>
</dbReference>
<feature type="compositionally biased region" description="Basic and acidic residues" evidence="1">
    <location>
        <begin position="140"/>
        <end position="156"/>
    </location>
</feature>
<dbReference type="EMBL" id="FNVO01000004">
    <property type="protein sequence ID" value="SEG27052.1"/>
    <property type="molecule type" value="Genomic_DNA"/>
</dbReference>
<evidence type="ECO:0000313" key="3">
    <source>
        <dbReference type="Proteomes" id="UP000236723"/>
    </source>
</evidence>
<evidence type="ECO:0000313" key="2">
    <source>
        <dbReference type="EMBL" id="SEG27052.1"/>
    </source>
</evidence>
<name>A0A1H5YTL0_9ACTN</name>
<accession>A0A1H5YTL0</accession>